<keyword evidence="1" id="KW-0732">Signal</keyword>
<feature type="chain" id="PRO_5010253048" evidence="1">
    <location>
        <begin position="23"/>
        <end position="217"/>
    </location>
</feature>
<dbReference type="EMBL" id="FOCT01000016">
    <property type="protein sequence ID" value="SEO27974.1"/>
    <property type="molecule type" value="Genomic_DNA"/>
</dbReference>
<accession>A0A1H8NED9</accession>
<gene>
    <name evidence="2" type="ORF">SAMN05216404_11616</name>
</gene>
<sequence>MKPLTNAINITMLMLLAQFVQAAPRTIDDFNTGPYQGASLVSESELYIQKGSMLGGQRHVVHRVDQINPSLSRTGRSAVTKGHLIVEDGVHAASRLQVSYGIEQHGSVTPLNLDLSQDLANGQFTLHFHSIDMQNQVDVIIQAVTSSREVFQISKQVTPPVIGSSFDVSFPLADFRSGKTGEPPTENDFKSIDYLTLIFQEGGNGGNDFAVDSFDIR</sequence>
<evidence type="ECO:0000256" key="1">
    <source>
        <dbReference type="SAM" id="SignalP"/>
    </source>
</evidence>
<protein>
    <submittedName>
        <fullName evidence="2">Uncharacterized protein</fullName>
    </submittedName>
</protein>
<reference evidence="2 3" key="1">
    <citation type="submission" date="2016-10" db="EMBL/GenBank/DDBJ databases">
        <authorList>
            <person name="de Groot N.N."/>
        </authorList>
    </citation>
    <scope>NUCLEOTIDE SEQUENCE [LARGE SCALE GENOMIC DNA]</scope>
    <source>
        <strain evidence="2 3">Nl18</strain>
    </source>
</reference>
<dbReference type="RefSeq" id="WP_074748821.1">
    <property type="nucleotide sequence ID" value="NZ_FOCT01000016.1"/>
</dbReference>
<evidence type="ECO:0000313" key="3">
    <source>
        <dbReference type="Proteomes" id="UP000183898"/>
    </source>
</evidence>
<feature type="signal peptide" evidence="1">
    <location>
        <begin position="1"/>
        <end position="22"/>
    </location>
</feature>
<name>A0A1H8NED9_9PROT</name>
<dbReference type="AlphaFoldDB" id="A0A1H8NED9"/>
<organism evidence="2 3">
    <name type="scientific">Nitrosospira multiformis</name>
    <dbReference type="NCBI Taxonomy" id="1231"/>
    <lineage>
        <taxon>Bacteria</taxon>
        <taxon>Pseudomonadati</taxon>
        <taxon>Pseudomonadota</taxon>
        <taxon>Betaproteobacteria</taxon>
        <taxon>Nitrosomonadales</taxon>
        <taxon>Nitrosomonadaceae</taxon>
        <taxon>Nitrosospira</taxon>
    </lineage>
</organism>
<proteinExistence type="predicted"/>
<dbReference type="Proteomes" id="UP000183898">
    <property type="component" value="Unassembled WGS sequence"/>
</dbReference>
<evidence type="ECO:0000313" key="2">
    <source>
        <dbReference type="EMBL" id="SEO27974.1"/>
    </source>
</evidence>